<gene>
    <name evidence="2" type="ORF">SCHPADRAFT_906977</name>
</gene>
<accession>A0A0H2REN9</accession>
<evidence type="ECO:0000313" key="3">
    <source>
        <dbReference type="Proteomes" id="UP000053477"/>
    </source>
</evidence>
<feature type="region of interest" description="Disordered" evidence="1">
    <location>
        <begin position="75"/>
        <end position="106"/>
    </location>
</feature>
<dbReference type="AlphaFoldDB" id="A0A0H2REN9"/>
<dbReference type="EMBL" id="KQ086029">
    <property type="protein sequence ID" value="KLO10335.1"/>
    <property type="molecule type" value="Genomic_DNA"/>
</dbReference>
<name>A0A0H2REN9_9AGAM</name>
<dbReference type="OrthoDB" id="3259136at2759"/>
<evidence type="ECO:0000256" key="1">
    <source>
        <dbReference type="SAM" id="MobiDB-lite"/>
    </source>
</evidence>
<sequence>MSVSTTTTHTRTRSRSISFSLRLTALSPTSSPGQSLEFLPTEVILDIIELATYASASKTTQASSASNRRTLPAYFYKDADAEGPSESDDEDGEGTRSEKVESKPQRDIRTLLSVSRTSRLLAELAFTVLYRTVKLSEPHIAELFARTVLGPSLAIAGRDASRLILDADVDIETQHRAPKAFTGSAGHWRFQVANGAPNAAAERKVEHDRARMLASASRILGLSSGAGLVKSMRPIGLSLSSPLPVFDALRTLVVHSSLLAPFVSAPALSNSPLQPAPTEIILDTYLPGANSYTYLAGKQPISTTTLRTLATDNHDDKDLALSKLAAHTTHLSILSAPSVWRLPSETLSAFGGLPSLTHLAVVRRANANEANDDEFVKDLEDILVERGSGSLHCLVVGILPDSGWRSRTAAPRLEGSKDEASKELELEAYLARSHIWSRLANLALASTSSSHLTPALSSARLCIVPARTDAWHRASSANTGLRGSKLVWWGHGVRSAPGEDFWTWARAFEGGRRTREMERELHERMLALQTNAS</sequence>
<protein>
    <submittedName>
        <fullName evidence="2">Uncharacterized protein</fullName>
    </submittedName>
</protein>
<keyword evidence="3" id="KW-1185">Reference proteome</keyword>
<feature type="compositionally biased region" description="Basic and acidic residues" evidence="1">
    <location>
        <begin position="93"/>
        <end position="106"/>
    </location>
</feature>
<proteinExistence type="predicted"/>
<dbReference type="Proteomes" id="UP000053477">
    <property type="component" value="Unassembled WGS sequence"/>
</dbReference>
<evidence type="ECO:0000313" key="2">
    <source>
        <dbReference type="EMBL" id="KLO10335.1"/>
    </source>
</evidence>
<organism evidence="2 3">
    <name type="scientific">Schizopora paradoxa</name>
    <dbReference type="NCBI Taxonomy" id="27342"/>
    <lineage>
        <taxon>Eukaryota</taxon>
        <taxon>Fungi</taxon>
        <taxon>Dikarya</taxon>
        <taxon>Basidiomycota</taxon>
        <taxon>Agaricomycotina</taxon>
        <taxon>Agaricomycetes</taxon>
        <taxon>Hymenochaetales</taxon>
        <taxon>Schizoporaceae</taxon>
        <taxon>Schizopora</taxon>
    </lineage>
</organism>
<dbReference type="InParanoid" id="A0A0H2REN9"/>
<feature type="compositionally biased region" description="Acidic residues" evidence="1">
    <location>
        <begin position="81"/>
        <end position="92"/>
    </location>
</feature>
<reference evidence="2 3" key="1">
    <citation type="submission" date="2015-04" db="EMBL/GenBank/DDBJ databases">
        <title>Complete genome sequence of Schizopora paradoxa KUC8140, a cosmopolitan wood degrader in East Asia.</title>
        <authorList>
            <consortium name="DOE Joint Genome Institute"/>
            <person name="Min B."/>
            <person name="Park H."/>
            <person name="Jang Y."/>
            <person name="Kim J.-J."/>
            <person name="Kim K.H."/>
            <person name="Pangilinan J."/>
            <person name="Lipzen A."/>
            <person name="Riley R."/>
            <person name="Grigoriev I.V."/>
            <person name="Spatafora J.W."/>
            <person name="Choi I.-G."/>
        </authorList>
    </citation>
    <scope>NUCLEOTIDE SEQUENCE [LARGE SCALE GENOMIC DNA]</scope>
    <source>
        <strain evidence="2 3">KUC8140</strain>
    </source>
</reference>